<dbReference type="InterPro" id="IPR003557">
    <property type="entry name" value="Cyt_c_biogenesis_CcmC"/>
</dbReference>
<feature type="transmembrane region" description="Helical" evidence="8">
    <location>
        <begin position="236"/>
        <end position="256"/>
    </location>
</feature>
<dbReference type="PANTHER" id="PTHR30071">
    <property type="entry name" value="HEME EXPORTER PROTEIN C"/>
    <property type="match status" value="1"/>
</dbReference>
<evidence type="ECO:0000256" key="3">
    <source>
        <dbReference type="ARBA" id="ARBA00022692"/>
    </source>
</evidence>
<dbReference type="GO" id="GO:0005886">
    <property type="term" value="C:plasma membrane"/>
    <property type="evidence" value="ECO:0007669"/>
    <property type="project" value="TreeGrafter"/>
</dbReference>
<dbReference type="PANTHER" id="PTHR30071:SF1">
    <property type="entry name" value="CYTOCHROME B_B6 PROTEIN-RELATED"/>
    <property type="match status" value="1"/>
</dbReference>
<dbReference type="EMBL" id="KJ569775">
    <property type="protein sequence ID" value="AIA61120.1"/>
    <property type="molecule type" value="Genomic_DNA"/>
</dbReference>
<comment type="subcellular location">
    <subcellularLocation>
        <location evidence="1">Membrane</location>
        <topology evidence="1">Multi-pass membrane protein</topology>
    </subcellularLocation>
    <subcellularLocation>
        <location evidence="8">Plastid</location>
        <location evidence="8">Chloroplast thylakoid membrane</location>
        <topology evidence="8">Multi-pass membrane protein</topology>
    </subcellularLocation>
</comment>
<organism evidence="10">
    <name type="scientific">Cyanidiaceae sp. MX-AZ01</name>
    <dbReference type="NCBI Taxonomy" id="1503164"/>
    <lineage>
        <taxon>Eukaryota</taxon>
        <taxon>Rhodophyta</taxon>
        <taxon>Bangiophyceae</taxon>
        <taxon>Cyanidiales</taxon>
        <taxon>Cyanidiaceae</taxon>
    </lineage>
</organism>
<evidence type="ECO:0000259" key="9">
    <source>
        <dbReference type="Pfam" id="PF01578"/>
    </source>
</evidence>
<dbReference type="HAMAP" id="MF_01391">
    <property type="entry name" value="CytC_CcsA"/>
    <property type="match status" value="1"/>
</dbReference>
<evidence type="ECO:0000256" key="4">
    <source>
        <dbReference type="ARBA" id="ARBA00022748"/>
    </source>
</evidence>
<feature type="transmembrane region" description="Helical" evidence="8">
    <location>
        <begin position="210"/>
        <end position="229"/>
    </location>
</feature>
<evidence type="ECO:0000256" key="5">
    <source>
        <dbReference type="ARBA" id="ARBA00022989"/>
    </source>
</evidence>
<evidence type="ECO:0000313" key="10">
    <source>
        <dbReference type="EMBL" id="AIA61120.1"/>
    </source>
</evidence>
<feature type="transmembrane region" description="Helical" evidence="8">
    <location>
        <begin position="37"/>
        <end position="59"/>
    </location>
</feature>
<evidence type="ECO:0000256" key="6">
    <source>
        <dbReference type="ARBA" id="ARBA00023078"/>
    </source>
</evidence>
<evidence type="ECO:0000256" key="7">
    <source>
        <dbReference type="ARBA" id="ARBA00023136"/>
    </source>
</evidence>
<dbReference type="InterPro" id="IPR002541">
    <property type="entry name" value="Cyt_c_assembly"/>
</dbReference>
<comment type="subunit">
    <text evidence="8">May interact with Ccs1.</text>
</comment>
<evidence type="ECO:0000256" key="8">
    <source>
        <dbReference type="HAMAP-Rule" id="MF_01391"/>
    </source>
</evidence>
<comment type="similarity">
    <text evidence="8">Belongs to the CcmF/CycK/Ccl1/NrfE/CcsA family.</text>
</comment>
<keyword evidence="7 8" id="KW-0472">Membrane</keyword>
<geneLocation type="chloroplast" evidence="10"/>
<dbReference type="GO" id="GO:0015232">
    <property type="term" value="F:heme transmembrane transporter activity"/>
    <property type="evidence" value="ECO:0007669"/>
    <property type="project" value="InterPro"/>
</dbReference>
<accession>A0A060A8H8</accession>
<keyword evidence="5 8" id="KW-1133">Transmembrane helix</keyword>
<comment type="similarity">
    <text evidence="2">Belongs to the CcmC/CycZ/HelC family.</text>
</comment>
<name>A0A060A8H8_9RHOD</name>
<sequence length="267" mass="30064">MITRLILENQLQNFVVTDCALATFTCWANLAYWKKPFAFDVVNLAAILGNLCLSSLLIARCLSQGFLPLSNLYESLLFLAWCLSFVTLTLQTHLRVSVAIGTPLVMLIVAYAHWALPSAMQLATSLVPALRSNWLMMHVSVMIMSYASLMMGCLLSLLYLCISSHPSQLEEVSYQILRVGFIFLTLGMISGAIWANDAWGSYWSWDPKETWALITWLVFAAYLHTRRIWHGTQSALLACIGFVVIWVCYLGVNWFAQGLHSYGWFGV</sequence>
<feature type="transmembrane region" description="Helical" evidence="8">
    <location>
        <begin position="174"/>
        <end position="195"/>
    </location>
</feature>
<dbReference type="InterPro" id="IPR017562">
    <property type="entry name" value="Cyt_c_biogenesis_CcsA"/>
</dbReference>
<evidence type="ECO:0000256" key="1">
    <source>
        <dbReference type="ARBA" id="ARBA00004141"/>
    </source>
</evidence>
<dbReference type="GO" id="GO:0009535">
    <property type="term" value="C:chloroplast thylakoid membrane"/>
    <property type="evidence" value="ECO:0007669"/>
    <property type="project" value="UniProtKB-SubCell"/>
</dbReference>
<comment type="function">
    <text evidence="8">Required during biogenesis of c-type cytochromes (cytochrome c6 and cytochrome f) at the step of heme attachment.</text>
</comment>
<protein>
    <recommendedName>
        <fullName evidence="8">Cytochrome c biogenesis protein CcsA</fullName>
    </recommendedName>
</protein>
<keyword evidence="6 8" id="KW-0793">Thylakoid</keyword>
<proteinExistence type="inferred from homology"/>
<feature type="domain" description="Cytochrome c assembly protein" evidence="9">
    <location>
        <begin position="69"/>
        <end position="260"/>
    </location>
</feature>
<feature type="transmembrane region" description="Helical" evidence="8">
    <location>
        <begin position="71"/>
        <end position="90"/>
    </location>
</feature>
<dbReference type="GO" id="GO:0017004">
    <property type="term" value="P:cytochrome complex assembly"/>
    <property type="evidence" value="ECO:0007669"/>
    <property type="project" value="UniProtKB-UniRule"/>
</dbReference>
<dbReference type="InterPro" id="IPR045062">
    <property type="entry name" value="Cyt_c_biogenesis_CcsA/CcmC"/>
</dbReference>
<keyword evidence="3 8" id="KW-0812">Transmembrane</keyword>
<keyword evidence="10" id="KW-0150">Chloroplast</keyword>
<keyword evidence="4 8" id="KW-0201">Cytochrome c-type biogenesis</keyword>
<feature type="transmembrane region" description="Helical" evidence="8">
    <location>
        <begin position="136"/>
        <end position="162"/>
    </location>
</feature>
<feature type="transmembrane region" description="Helical" evidence="8">
    <location>
        <begin position="97"/>
        <end position="116"/>
    </location>
</feature>
<dbReference type="AlphaFoldDB" id="A0A060A8H8"/>
<dbReference type="GO" id="GO:0020037">
    <property type="term" value="F:heme binding"/>
    <property type="evidence" value="ECO:0007669"/>
    <property type="project" value="InterPro"/>
</dbReference>
<gene>
    <name evidence="8 10" type="primary">ccsA</name>
</gene>
<keyword evidence="10" id="KW-0934">Plastid</keyword>
<reference evidence="10" key="1">
    <citation type="submission" date="2014-03" db="EMBL/GenBank/DDBJ databases">
        <title>Metagenomic reconstruction of the complete chloroplast and mitochondrial genomes of a novel unicellular red alga from the Cyanidiaceae family.</title>
        <authorList>
            <person name="Servin-Garciduenas L.E."/>
            <person name="Martinez-Romero E."/>
        </authorList>
    </citation>
    <scope>NUCLEOTIDE SEQUENCE</scope>
    <source>
        <strain evidence="10">MX-AZ01</strain>
    </source>
</reference>
<evidence type="ECO:0000256" key="2">
    <source>
        <dbReference type="ARBA" id="ARBA00005840"/>
    </source>
</evidence>
<dbReference type="Pfam" id="PF01578">
    <property type="entry name" value="Cytochrom_C_asm"/>
    <property type="match status" value="1"/>
</dbReference>
<dbReference type="PRINTS" id="PR01386">
    <property type="entry name" value="CCMCBIOGNSIS"/>
</dbReference>